<feature type="domain" description="Phospholipid/glycerol acyltransferase" evidence="4">
    <location>
        <begin position="44"/>
        <end position="156"/>
    </location>
</feature>
<dbReference type="Proteomes" id="UP000027997">
    <property type="component" value="Unassembled WGS sequence"/>
</dbReference>
<dbReference type="eggNOG" id="COG0204">
    <property type="taxonomic scope" value="Bacteria"/>
</dbReference>
<dbReference type="PANTHER" id="PTHR10434">
    <property type="entry name" value="1-ACYL-SN-GLYCEROL-3-PHOSPHATE ACYLTRANSFERASE"/>
    <property type="match status" value="1"/>
</dbReference>
<keyword evidence="6" id="KW-1185">Reference proteome</keyword>
<dbReference type="GO" id="GO:0006654">
    <property type="term" value="P:phosphatidic acid biosynthetic process"/>
    <property type="evidence" value="ECO:0007669"/>
    <property type="project" value="TreeGrafter"/>
</dbReference>
<keyword evidence="3 5" id="KW-0012">Acyltransferase</keyword>
<dbReference type="AlphaFoldDB" id="A0A081KGJ5"/>
<comment type="caution">
    <text evidence="5">The sequence shown here is derived from an EMBL/GenBank/DDBJ whole genome shotgun (WGS) entry which is preliminary data.</text>
</comment>
<dbReference type="PANTHER" id="PTHR10434:SF9">
    <property type="entry name" value="PHOSPHOLIPID_GLYCEROL ACYLTRANSFERASE DOMAIN-CONTAINING PROTEIN"/>
    <property type="match status" value="1"/>
</dbReference>
<dbReference type="EMBL" id="JOJP01000001">
    <property type="protein sequence ID" value="KEI73271.1"/>
    <property type="molecule type" value="Genomic_DNA"/>
</dbReference>
<dbReference type="SMART" id="SM00563">
    <property type="entry name" value="PlsC"/>
    <property type="match status" value="1"/>
</dbReference>
<dbReference type="STRING" id="305900.GV64_23415"/>
<evidence type="ECO:0000313" key="5">
    <source>
        <dbReference type="EMBL" id="KEI73271.1"/>
    </source>
</evidence>
<accession>A0A081KGJ5</accession>
<evidence type="ECO:0000256" key="1">
    <source>
        <dbReference type="ARBA" id="ARBA00005189"/>
    </source>
</evidence>
<dbReference type="SUPFAM" id="SSF69593">
    <property type="entry name" value="Glycerol-3-phosphate (1)-acyltransferase"/>
    <property type="match status" value="1"/>
</dbReference>
<name>A0A081KGJ5_9GAMM</name>
<gene>
    <name evidence="5" type="ORF">GV64_23415</name>
</gene>
<comment type="pathway">
    <text evidence="1">Lipid metabolism.</text>
</comment>
<evidence type="ECO:0000256" key="2">
    <source>
        <dbReference type="ARBA" id="ARBA00022679"/>
    </source>
</evidence>
<reference evidence="5 6" key="1">
    <citation type="submission" date="2014-06" db="EMBL/GenBank/DDBJ databases">
        <title>Whole Genome Sequences of Three Symbiotic Endozoicomonas Bacteria.</title>
        <authorList>
            <person name="Neave M.J."/>
            <person name="Apprill A."/>
            <person name="Voolstra C.R."/>
        </authorList>
    </citation>
    <scope>NUCLEOTIDE SEQUENCE [LARGE SCALE GENOMIC DNA]</scope>
    <source>
        <strain evidence="5 6">DSM 22380</strain>
    </source>
</reference>
<organism evidence="5 6">
    <name type="scientific">Endozoicomonas elysicola</name>
    <dbReference type="NCBI Taxonomy" id="305900"/>
    <lineage>
        <taxon>Bacteria</taxon>
        <taxon>Pseudomonadati</taxon>
        <taxon>Pseudomonadota</taxon>
        <taxon>Gammaproteobacteria</taxon>
        <taxon>Oceanospirillales</taxon>
        <taxon>Endozoicomonadaceae</taxon>
        <taxon>Endozoicomonas</taxon>
    </lineage>
</organism>
<dbReference type="InterPro" id="IPR002123">
    <property type="entry name" value="Plipid/glycerol_acylTrfase"/>
</dbReference>
<keyword evidence="2 5" id="KW-0808">Transferase</keyword>
<evidence type="ECO:0000256" key="3">
    <source>
        <dbReference type="ARBA" id="ARBA00023315"/>
    </source>
</evidence>
<evidence type="ECO:0000259" key="4">
    <source>
        <dbReference type="SMART" id="SM00563"/>
    </source>
</evidence>
<sequence>MQSSIHDNYLPRNPFKITLGRFVLWLLGGWRIEGNLPESINKYVIIVAHHTSNWDFVVGVAVKLITRIRVRFFAKHSLFFWPLGILMRRLGGIPIERDKSINRVDQAIDEIKKSDHFVLVIAPEGTRSKVQRWKTGFYHIARGANVPVVPIAFDFRDRKVIIGNPMNMLGDLPADFLKMHEFFLPHPGKHSELGCNGPFDTPGIYSK</sequence>
<proteinExistence type="predicted"/>
<evidence type="ECO:0000313" key="6">
    <source>
        <dbReference type="Proteomes" id="UP000027997"/>
    </source>
</evidence>
<dbReference type="GO" id="GO:0003841">
    <property type="term" value="F:1-acylglycerol-3-phosphate O-acyltransferase activity"/>
    <property type="evidence" value="ECO:0007669"/>
    <property type="project" value="TreeGrafter"/>
</dbReference>
<dbReference type="RefSeq" id="WP_020581803.1">
    <property type="nucleotide sequence ID" value="NZ_JOJP01000001.1"/>
</dbReference>
<protein>
    <submittedName>
        <fullName evidence="5">Acyltransferase</fullName>
    </submittedName>
</protein>
<dbReference type="Pfam" id="PF01553">
    <property type="entry name" value="Acyltransferase"/>
    <property type="match status" value="1"/>
</dbReference>